<sequence length="80" mass="9021">MRARLDTLLRLDTIHRQTSLRGYLTTHLQRPPQEVEAVMAHIRHDTVAARLLAMLEGQPSLAAPGHRLSLEQPSDGTTRF</sequence>
<evidence type="ECO:0000313" key="2">
    <source>
        <dbReference type="Proteomes" id="UP000712673"/>
    </source>
</evidence>
<reference evidence="1" key="1">
    <citation type="submission" date="2019-03" db="EMBL/GenBank/DDBJ databases">
        <title>Lake Tanganyika Metagenome-Assembled Genomes (MAGs).</title>
        <authorList>
            <person name="Tran P."/>
        </authorList>
    </citation>
    <scope>NUCLEOTIDE SEQUENCE</scope>
    <source>
        <strain evidence="1">K_DeepCast_65m_m2_066</strain>
    </source>
</reference>
<dbReference type="EMBL" id="VGLS01000040">
    <property type="protein sequence ID" value="MBM3222651.1"/>
    <property type="molecule type" value="Genomic_DNA"/>
</dbReference>
<protein>
    <submittedName>
        <fullName evidence="1">Uncharacterized protein</fullName>
    </submittedName>
</protein>
<dbReference type="AlphaFoldDB" id="A0A937VX46"/>
<gene>
    <name evidence="1" type="ORF">FJZ47_02435</name>
</gene>
<accession>A0A937VX46</accession>
<dbReference type="Proteomes" id="UP000712673">
    <property type="component" value="Unassembled WGS sequence"/>
</dbReference>
<evidence type="ECO:0000313" key="1">
    <source>
        <dbReference type="EMBL" id="MBM3222651.1"/>
    </source>
</evidence>
<comment type="caution">
    <text evidence="1">The sequence shown here is derived from an EMBL/GenBank/DDBJ whole genome shotgun (WGS) entry which is preliminary data.</text>
</comment>
<proteinExistence type="predicted"/>
<name>A0A937VX46_UNCTE</name>
<organism evidence="1 2">
    <name type="scientific">Tectimicrobiota bacterium</name>
    <dbReference type="NCBI Taxonomy" id="2528274"/>
    <lineage>
        <taxon>Bacteria</taxon>
        <taxon>Pseudomonadati</taxon>
        <taxon>Nitrospinota/Tectimicrobiota group</taxon>
        <taxon>Candidatus Tectimicrobiota</taxon>
    </lineage>
</organism>